<gene>
    <name evidence="2" type="ORF">FNB79_05745</name>
</gene>
<evidence type="ECO:0000313" key="3">
    <source>
        <dbReference type="Proteomes" id="UP000319209"/>
    </source>
</evidence>
<dbReference type="EMBL" id="CP041637">
    <property type="protein sequence ID" value="QDO95661.1"/>
    <property type="molecule type" value="Genomic_DNA"/>
</dbReference>
<reference evidence="2 3" key="1">
    <citation type="submission" date="2019-07" db="EMBL/GenBank/DDBJ databases">
        <title>Genome sequencing for Formosa sp. PS13.</title>
        <authorList>
            <person name="Park S.-J."/>
        </authorList>
    </citation>
    <scope>NUCLEOTIDE SEQUENCE [LARGE SCALE GENOMIC DNA]</scope>
    <source>
        <strain evidence="2 3">PS13</strain>
    </source>
</reference>
<keyword evidence="3" id="KW-1185">Reference proteome</keyword>
<feature type="region of interest" description="Disordered" evidence="1">
    <location>
        <begin position="1"/>
        <end position="54"/>
    </location>
</feature>
<organism evidence="2 3">
    <name type="scientific">Formosa sediminum</name>
    <dbReference type="NCBI Taxonomy" id="2594004"/>
    <lineage>
        <taxon>Bacteria</taxon>
        <taxon>Pseudomonadati</taxon>
        <taxon>Bacteroidota</taxon>
        <taxon>Flavobacteriia</taxon>
        <taxon>Flavobacteriales</taxon>
        <taxon>Flavobacteriaceae</taxon>
        <taxon>Formosa</taxon>
    </lineage>
</organism>
<protein>
    <recommendedName>
        <fullName evidence="4">TonB family protein</fullName>
    </recommendedName>
</protein>
<sequence>MQLKKNDTLLSETFYDLQPEQDTEKKLEQKELTKQSDQAKAETNKAFNETDNSKRFAKAYNPIAPPKDYENSRLTQTEEITEAKELIENTNTALTDNDHLTDELSAYNSVNSILKKRTQKKQQSNASNGNNSSKKIGMNASVNKNSSMHYSLKDRTHEYLPTPIYLCEASGKIIINITVNAAGDVTDTYLNNASTSKNECLISSAIEYAKKARFNPDASKPSQIGSITFYFEGKH</sequence>
<accession>A0A516GVW1</accession>
<evidence type="ECO:0000313" key="2">
    <source>
        <dbReference type="EMBL" id="QDO95661.1"/>
    </source>
</evidence>
<feature type="compositionally biased region" description="Low complexity" evidence="1">
    <location>
        <begin position="121"/>
        <end position="135"/>
    </location>
</feature>
<feature type="region of interest" description="Disordered" evidence="1">
    <location>
        <begin position="116"/>
        <end position="139"/>
    </location>
</feature>
<proteinExistence type="predicted"/>
<dbReference type="OrthoDB" id="9786892at2"/>
<feature type="compositionally biased region" description="Basic and acidic residues" evidence="1">
    <location>
        <begin position="22"/>
        <end position="43"/>
    </location>
</feature>
<dbReference type="Proteomes" id="UP000319209">
    <property type="component" value="Chromosome"/>
</dbReference>
<name>A0A516GVW1_9FLAO</name>
<dbReference type="KEGG" id="fop:FNB79_05745"/>
<evidence type="ECO:0008006" key="4">
    <source>
        <dbReference type="Google" id="ProtNLM"/>
    </source>
</evidence>
<evidence type="ECO:0000256" key="1">
    <source>
        <dbReference type="SAM" id="MobiDB-lite"/>
    </source>
</evidence>
<dbReference type="AlphaFoldDB" id="A0A516GVW1"/>